<accession>A0A6A6KTE5</accession>
<keyword evidence="3" id="KW-0687">Ribonucleoprotein</keyword>
<dbReference type="Gene3D" id="1.10.8.50">
    <property type="match status" value="1"/>
</dbReference>
<comment type="caution">
    <text evidence="4">The sequence shown here is derived from an EMBL/GenBank/DDBJ whole genome shotgun (WGS) entry which is preliminary data.</text>
</comment>
<sequence length="214" mass="22875">MANQGSGRGSSRHEPSWNFSYQSGLSPDGSWTYNWAAGSGPGGSTFSFGSGAGWRPDGATVGFGFGWGGSSSGGYGFYGGSSGFGFGGGSGGFNFHHNFGGAQVEDPSIGCSVYVFTAFSFLDLSFGYLQIKVEESDHGLFRCQRVQCLRIGNAEIPNDKRLRFALQHIQGIGRQRAHQILNDLSIGNKFAKDLTGLELHSLRDEVSKYLIGED</sequence>
<gene>
    <name evidence="4" type="ORF">GH714_024244</name>
</gene>
<dbReference type="AlphaFoldDB" id="A0A6A6KTE5"/>
<dbReference type="PROSITE" id="PS50159">
    <property type="entry name" value="RIBOSOMAL_S13_2"/>
    <property type="match status" value="1"/>
</dbReference>
<dbReference type="PANTHER" id="PTHR10871">
    <property type="entry name" value="30S RIBOSOMAL PROTEIN S13/40S RIBOSOMAL PROTEIN S18"/>
    <property type="match status" value="1"/>
</dbReference>
<comment type="similarity">
    <text evidence="1">Belongs to the universal ribosomal protein uS13 family.</text>
</comment>
<dbReference type="GO" id="GO:0003735">
    <property type="term" value="F:structural constituent of ribosome"/>
    <property type="evidence" value="ECO:0007669"/>
    <property type="project" value="InterPro"/>
</dbReference>
<dbReference type="GO" id="GO:0015935">
    <property type="term" value="C:small ribosomal subunit"/>
    <property type="evidence" value="ECO:0007669"/>
    <property type="project" value="TreeGrafter"/>
</dbReference>
<protein>
    <submittedName>
        <fullName evidence="4">Uncharacterized protein</fullName>
    </submittedName>
</protein>
<dbReference type="Pfam" id="PF00416">
    <property type="entry name" value="Ribosomal_S13"/>
    <property type="match status" value="1"/>
</dbReference>
<proteinExistence type="inferred from homology"/>
<dbReference type="GO" id="GO:0003723">
    <property type="term" value="F:RNA binding"/>
    <property type="evidence" value="ECO:0007669"/>
    <property type="project" value="InterPro"/>
</dbReference>
<evidence type="ECO:0000256" key="3">
    <source>
        <dbReference type="ARBA" id="ARBA00023274"/>
    </source>
</evidence>
<evidence type="ECO:0000256" key="1">
    <source>
        <dbReference type="ARBA" id="ARBA00008080"/>
    </source>
</evidence>
<evidence type="ECO:0000256" key="2">
    <source>
        <dbReference type="ARBA" id="ARBA00022980"/>
    </source>
</evidence>
<dbReference type="InterPro" id="IPR010979">
    <property type="entry name" value="Ribosomal_uS13-like_H2TH"/>
</dbReference>
<evidence type="ECO:0000313" key="5">
    <source>
        <dbReference type="Proteomes" id="UP000467840"/>
    </source>
</evidence>
<name>A0A6A6KTE5_HEVBR</name>
<keyword evidence="5" id="KW-1185">Reference proteome</keyword>
<dbReference type="EMBL" id="JAAGAX010000015">
    <property type="protein sequence ID" value="KAF2291445.1"/>
    <property type="molecule type" value="Genomic_DNA"/>
</dbReference>
<keyword evidence="2" id="KW-0689">Ribosomal protein</keyword>
<dbReference type="InterPro" id="IPR001892">
    <property type="entry name" value="Ribosomal_uS13"/>
</dbReference>
<dbReference type="GO" id="GO:0005739">
    <property type="term" value="C:mitochondrion"/>
    <property type="evidence" value="ECO:0007669"/>
    <property type="project" value="TreeGrafter"/>
</dbReference>
<dbReference type="PANTHER" id="PTHR10871:SF28">
    <property type="entry name" value="SMALL RIBOSOMAL SUBUNIT PROTEIN US13M"/>
    <property type="match status" value="1"/>
</dbReference>
<dbReference type="SUPFAM" id="SSF46946">
    <property type="entry name" value="S13-like H2TH domain"/>
    <property type="match status" value="1"/>
</dbReference>
<reference evidence="4 5" key="1">
    <citation type="journal article" date="2020" name="Mol. Plant">
        <title>The Chromosome-Based Rubber Tree Genome Provides New Insights into Spurge Genome Evolution and Rubber Biosynthesis.</title>
        <authorList>
            <person name="Liu J."/>
            <person name="Shi C."/>
            <person name="Shi C.C."/>
            <person name="Li W."/>
            <person name="Zhang Q.J."/>
            <person name="Zhang Y."/>
            <person name="Li K."/>
            <person name="Lu H.F."/>
            <person name="Shi C."/>
            <person name="Zhu S.T."/>
            <person name="Xiao Z.Y."/>
            <person name="Nan H."/>
            <person name="Yue Y."/>
            <person name="Zhu X.G."/>
            <person name="Wu Y."/>
            <person name="Hong X.N."/>
            <person name="Fan G.Y."/>
            <person name="Tong Y."/>
            <person name="Zhang D."/>
            <person name="Mao C.L."/>
            <person name="Liu Y.L."/>
            <person name="Hao S.J."/>
            <person name="Liu W.Q."/>
            <person name="Lv M.Q."/>
            <person name="Zhang H.B."/>
            <person name="Liu Y."/>
            <person name="Hu-Tang G.R."/>
            <person name="Wang J.P."/>
            <person name="Wang J.H."/>
            <person name="Sun Y.H."/>
            <person name="Ni S.B."/>
            <person name="Chen W.B."/>
            <person name="Zhang X.C."/>
            <person name="Jiao Y.N."/>
            <person name="Eichler E.E."/>
            <person name="Li G.H."/>
            <person name="Liu X."/>
            <person name="Gao L.Z."/>
        </authorList>
    </citation>
    <scope>NUCLEOTIDE SEQUENCE [LARGE SCALE GENOMIC DNA]</scope>
    <source>
        <strain evidence="5">cv. GT1</strain>
        <tissue evidence="4">Leaf</tissue>
    </source>
</reference>
<dbReference type="Proteomes" id="UP000467840">
    <property type="component" value="Chromosome 2"/>
</dbReference>
<evidence type="ECO:0000313" key="4">
    <source>
        <dbReference type="EMBL" id="KAF2291445.1"/>
    </source>
</evidence>
<dbReference type="GO" id="GO:0006412">
    <property type="term" value="P:translation"/>
    <property type="evidence" value="ECO:0007669"/>
    <property type="project" value="InterPro"/>
</dbReference>
<organism evidence="4 5">
    <name type="scientific">Hevea brasiliensis</name>
    <name type="common">Para rubber tree</name>
    <name type="synonym">Siphonia brasiliensis</name>
    <dbReference type="NCBI Taxonomy" id="3981"/>
    <lineage>
        <taxon>Eukaryota</taxon>
        <taxon>Viridiplantae</taxon>
        <taxon>Streptophyta</taxon>
        <taxon>Embryophyta</taxon>
        <taxon>Tracheophyta</taxon>
        <taxon>Spermatophyta</taxon>
        <taxon>Magnoliopsida</taxon>
        <taxon>eudicotyledons</taxon>
        <taxon>Gunneridae</taxon>
        <taxon>Pentapetalae</taxon>
        <taxon>rosids</taxon>
        <taxon>fabids</taxon>
        <taxon>Malpighiales</taxon>
        <taxon>Euphorbiaceae</taxon>
        <taxon>Crotonoideae</taxon>
        <taxon>Micrandreae</taxon>
        <taxon>Hevea</taxon>
    </lineage>
</organism>